<dbReference type="SUPFAM" id="SSF53474">
    <property type="entry name" value="alpha/beta-Hydrolases"/>
    <property type="match status" value="1"/>
</dbReference>
<comment type="caution">
    <text evidence="6">The sequence shown here is derived from an EMBL/GenBank/DDBJ whole genome shotgun (WGS) entry which is preliminary data.</text>
</comment>
<dbReference type="PANTHER" id="PTHR11010">
    <property type="entry name" value="PROTEASE S28 PRO-X CARBOXYPEPTIDASE-RELATED"/>
    <property type="match status" value="1"/>
</dbReference>
<accession>A0AA39CCH8</accession>
<sequence>MPIDHFHNISRYEPHTNATFQQLYWLDTSTYVPGGPVIVHALGEDSPSFDLGWFQNGLLHDIANLTGGVAVLWGQRYYSGGYDIVPDYHYTTENLRFHSNEQALADLAYFAQRATFSGLEDRNLTAPGTPWIILGGSYAGVISAFTRIQYPDLFWGGLTSSGVTTGLIDNWQYFDVIRRHAPAPCVAAQQQVTNLMDNIYASGNKTALAELKTALNVSQASTYPNIALLLSSALSTWEQNWNTKSTAYQFFGKPSTNHDRRKCLTYITTGSPSSYCGMLTSQTIPSSAGVSLQTITHSLLTFANKTATPNTNTLYHPLLNFFSYIRTTINYCAGQVVGDCLGIESPSPFDWLVCTEGGQFATGYTPGTPGHPHALPLVSRTLTPKFYLDGCHSRYNISYDPVISRMNKYGGFNLSYPRLAISTGQLDWYRSDGPLAELLENGSPNPRVKSNGTVSEPQIIIDGGYHEWDFPGVFANQSITVPQAVTDAKNREIEAVKAWLSEWNQTHGLPV</sequence>
<keyword evidence="4" id="KW-0378">Hydrolase</keyword>
<keyword evidence="3" id="KW-0732">Signal</keyword>
<keyword evidence="5" id="KW-0325">Glycoprotein</keyword>
<evidence type="ECO:0000313" key="6">
    <source>
        <dbReference type="EMBL" id="KAJ9603258.1"/>
    </source>
</evidence>
<dbReference type="InterPro" id="IPR008758">
    <property type="entry name" value="Peptidase_S28"/>
</dbReference>
<protein>
    <recommendedName>
        <fullName evidence="8">Serine carboxypeptidase S28-domain-containing protein</fullName>
    </recommendedName>
</protein>
<evidence type="ECO:0000313" key="7">
    <source>
        <dbReference type="Proteomes" id="UP001172673"/>
    </source>
</evidence>
<evidence type="ECO:0000256" key="1">
    <source>
        <dbReference type="ARBA" id="ARBA00011079"/>
    </source>
</evidence>
<evidence type="ECO:0000256" key="5">
    <source>
        <dbReference type="ARBA" id="ARBA00023180"/>
    </source>
</evidence>
<dbReference type="Gene3D" id="3.40.50.1820">
    <property type="entry name" value="alpha/beta hydrolase"/>
    <property type="match status" value="2"/>
</dbReference>
<evidence type="ECO:0000256" key="2">
    <source>
        <dbReference type="ARBA" id="ARBA00022670"/>
    </source>
</evidence>
<comment type="similarity">
    <text evidence="1">Belongs to the peptidase S28 family.</text>
</comment>
<dbReference type="GO" id="GO:0070008">
    <property type="term" value="F:serine-type exopeptidase activity"/>
    <property type="evidence" value="ECO:0007669"/>
    <property type="project" value="InterPro"/>
</dbReference>
<name>A0AA39CCH8_9EURO</name>
<dbReference type="InterPro" id="IPR029058">
    <property type="entry name" value="AB_hydrolase_fold"/>
</dbReference>
<gene>
    <name evidence="6" type="ORF">H2200_012036</name>
</gene>
<dbReference type="GO" id="GO:0006508">
    <property type="term" value="P:proteolysis"/>
    <property type="evidence" value="ECO:0007669"/>
    <property type="project" value="UniProtKB-KW"/>
</dbReference>
<dbReference type="PANTHER" id="PTHR11010:SF117">
    <property type="entry name" value="SERINE PROTEASE 16"/>
    <property type="match status" value="1"/>
</dbReference>
<dbReference type="EMBL" id="JAPDRK010000022">
    <property type="protein sequence ID" value="KAJ9603258.1"/>
    <property type="molecule type" value="Genomic_DNA"/>
</dbReference>
<keyword evidence="7" id="KW-1185">Reference proteome</keyword>
<reference evidence="6" key="1">
    <citation type="submission" date="2022-10" db="EMBL/GenBank/DDBJ databases">
        <title>Culturing micro-colonial fungi from biological soil crusts in the Mojave desert and describing Neophaeococcomyces mojavensis, and introducing the new genera and species Taxawa tesnikishii.</title>
        <authorList>
            <person name="Kurbessoian T."/>
            <person name="Stajich J.E."/>
        </authorList>
    </citation>
    <scope>NUCLEOTIDE SEQUENCE</scope>
    <source>
        <strain evidence="6">TK_41</strain>
    </source>
</reference>
<dbReference type="Proteomes" id="UP001172673">
    <property type="component" value="Unassembled WGS sequence"/>
</dbReference>
<organism evidence="6 7">
    <name type="scientific">Cladophialophora chaetospira</name>
    <dbReference type="NCBI Taxonomy" id="386627"/>
    <lineage>
        <taxon>Eukaryota</taxon>
        <taxon>Fungi</taxon>
        <taxon>Dikarya</taxon>
        <taxon>Ascomycota</taxon>
        <taxon>Pezizomycotina</taxon>
        <taxon>Eurotiomycetes</taxon>
        <taxon>Chaetothyriomycetidae</taxon>
        <taxon>Chaetothyriales</taxon>
        <taxon>Herpotrichiellaceae</taxon>
        <taxon>Cladophialophora</taxon>
    </lineage>
</organism>
<proteinExistence type="inferred from homology"/>
<evidence type="ECO:0008006" key="8">
    <source>
        <dbReference type="Google" id="ProtNLM"/>
    </source>
</evidence>
<keyword evidence="2" id="KW-0645">Protease</keyword>
<dbReference type="GO" id="GO:0008239">
    <property type="term" value="F:dipeptidyl-peptidase activity"/>
    <property type="evidence" value="ECO:0007669"/>
    <property type="project" value="TreeGrafter"/>
</dbReference>
<evidence type="ECO:0000256" key="3">
    <source>
        <dbReference type="ARBA" id="ARBA00022729"/>
    </source>
</evidence>
<dbReference type="AlphaFoldDB" id="A0AA39CCH8"/>
<evidence type="ECO:0000256" key="4">
    <source>
        <dbReference type="ARBA" id="ARBA00022801"/>
    </source>
</evidence>
<dbReference type="Pfam" id="PF05577">
    <property type="entry name" value="Peptidase_S28"/>
    <property type="match status" value="1"/>
</dbReference>